<reference evidence="3" key="1">
    <citation type="submission" date="2018-09" db="EMBL/GenBank/DDBJ databases">
        <authorList>
            <person name="Livingstone P.G."/>
            <person name="Whitworth D.E."/>
        </authorList>
    </citation>
    <scope>NUCLEOTIDE SEQUENCE [LARGE SCALE GENOMIC DNA]</scope>
    <source>
        <strain evidence="3">CA054A</strain>
    </source>
</reference>
<feature type="chain" id="PRO_5017461892" evidence="1">
    <location>
        <begin position="18"/>
        <end position="271"/>
    </location>
</feature>
<gene>
    <name evidence="2" type="ORF">D7V88_19270</name>
</gene>
<dbReference type="OrthoDB" id="5380019at2"/>
<accession>A0A3A8J8B5</accession>
<keyword evidence="3" id="KW-1185">Reference proteome</keyword>
<dbReference type="EMBL" id="RAVZ01000127">
    <property type="protein sequence ID" value="RKG85743.1"/>
    <property type="molecule type" value="Genomic_DNA"/>
</dbReference>
<name>A0A3A8J8B5_9BACT</name>
<feature type="signal peptide" evidence="1">
    <location>
        <begin position="1"/>
        <end position="17"/>
    </location>
</feature>
<dbReference type="Proteomes" id="UP000268094">
    <property type="component" value="Unassembled WGS sequence"/>
</dbReference>
<proteinExistence type="predicted"/>
<comment type="caution">
    <text evidence="2">The sequence shown here is derived from an EMBL/GenBank/DDBJ whole genome shotgun (WGS) entry which is preliminary data.</text>
</comment>
<evidence type="ECO:0000313" key="2">
    <source>
        <dbReference type="EMBL" id="RKG85743.1"/>
    </source>
</evidence>
<dbReference type="RefSeq" id="WP_120542115.1">
    <property type="nucleotide sequence ID" value="NZ_RAVZ01000127.1"/>
</dbReference>
<evidence type="ECO:0000313" key="3">
    <source>
        <dbReference type="Proteomes" id="UP000268094"/>
    </source>
</evidence>
<keyword evidence="1" id="KW-0732">Signal</keyword>
<organism evidence="2 3">
    <name type="scientific">Corallococcus terminator</name>
    <dbReference type="NCBI Taxonomy" id="2316733"/>
    <lineage>
        <taxon>Bacteria</taxon>
        <taxon>Pseudomonadati</taxon>
        <taxon>Myxococcota</taxon>
        <taxon>Myxococcia</taxon>
        <taxon>Myxococcales</taxon>
        <taxon>Cystobacterineae</taxon>
        <taxon>Myxococcaceae</taxon>
        <taxon>Corallococcus</taxon>
    </lineage>
</organism>
<dbReference type="AlphaFoldDB" id="A0A3A8J8B5"/>
<evidence type="ECO:0000256" key="1">
    <source>
        <dbReference type="SAM" id="SignalP"/>
    </source>
</evidence>
<protein>
    <submittedName>
        <fullName evidence="2">Uncharacterized protein</fullName>
    </submittedName>
</protein>
<sequence>MIAQLLAAAVALTAAQAPRVAPPTVSLPFPTGDVQTYNIINWDPNQLPRIYERSDQLPLTDDELTKLSQAGFEPAQLVKMIEERRCACDASADGLIRLKKAGVDKTVIAAVSRQGLAPNRELNLLVTLDFTGESRTAREAFLYFFVDDGDITRVFSANLPELLQRRNTHETMVDRSDIVIARTVRRIQLAGRVPLKTYGAHRVLVAASASPTLTHPSQLTAQERSKAQTYSFDYPRSSLQSLCRLTAGYRRDAVLAYKWNFEGSRFECEWN</sequence>